<dbReference type="InterPro" id="IPR002347">
    <property type="entry name" value="SDR_fam"/>
</dbReference>
<dbReference type="Pfam" id="PF00106">
    <property type="entry name" value="adh_short"/>
    <property type="match status" value="1"/>
</dbReference>
<dbReference type="Proteomes" id="UP000472274">
    <property type="component" value="Unplaced"/>
</dbReference>
<evidence type="ECO:0000256" key="11">
    <source>
        <dbReference type="ARBA" id="ARBA00023136"/>
    </source>
</evidence>
<protein>
    <recommendedName>
        <fullName evidence="28">3-keto-steroid reductase/17-beta-hydroxysteroid dehydrogenase 7</fullName>
        <ecNumber evidence="27">1.1.1.210</ecNumber>
        <ecNumber evidence="15">1.1.1.270</ecNumber>
        <ecNumber evidence="16">1.1.1.62</ecNumber>
    </recommendedName>
    <alternativeName>
        <fullName evidence="30">17-beta-hydroxysteroid dehydrogenase 7</fullName>
    </alternativeName>
    <alternativeName>
        <fullName evidence="31">3-keto-steroid reductase</fullName>
    </alternativeName>
    <alternativeName>
        <fullName evidence="29">Dihydrotestosterone oxidoreductase</fullName>
    </alternativeName>
    <alternativeName>
        <fullName evidence="32">Estradiol 17-beta-dehydrogenase 7</fullName>
    </alternativeName>
</protein>
<comment type="catalytic activity">
    <reaction evidence="19">
        <text>5alpha-cholest-8-en-3-one + NADPH + H(+) = 5alpha-cholest-8-en-3beta-ol + NADP(+)</text>
        <dbReference type="Rhea" id="RHEA:46852"/>
        <dbReference type="ChEBI" id="CHEBI:15378"/>
        <dbReference type="ChEBI" id="CHEBI:16608"/>
        <dbReference type="ChEBI" id="CHEBI:57783"/>
        <dbReference type="ChEBI" id="CHEBI:58349"/>
        <dbReference type="ChEBI" id="CHEBI:87056"/>
    </reaction>
    <physiologicalReaction direction="left-to-right" evidence="19">
        <dbReference type="Rhea" id="RHEA:46853"/>
    </physiologicalReaction>
</comment>
<name>A0A674KFV4_9SAUR</name>
<comment type="subcellular location">
    <subcellularLocation>
        <location evidence="1">Endoplasmic reticulum membrane</location>
        <topology evidence="1">Single-pass membrane protein</topology>
    </subcellularLocation>
</comment>
<gene>
    <name evidence="34" type="primary">HSD17B7</name>
    <name evidence="33" type="synonym">LOC112117801</name>
</gene>
<dbReference type="GeneTree" id="ENSGT00390000013340"/>
<dbReference type="GO" id="GO:0004303">
    <property type="term" value="F:estradiol 17-beta-dehydrogenase [NAD(P)+] activity"/>
    <property type="evidence" value="ECO:0007669"/>
    <property type="project" value="UniProtKB-EC"/>
</dbReference>
<dbReference type="SUPFAM" id="SSF51735">
    <property type="entry name" value="NAD(P)-binding Rossmann-fold domains"/>
    <property type="match status" value="1"/>
</dbReference>
<evidence type="ECO:0000256" key="27">
    <source>
        <dbReference type="ARBA" id="ARBA00066807"/>
    </source>
</evidence>
<evidence type="ECO:0000256" key="18">
    <source>
        <dbReference type="ARBA" id="ARBA00048246"/>
    </source>
</evidence>
<comment type="catalytic activity">
    <reaction evidence="24">
        <text>17beta-estradiol + NADP(+) = estrone + NADPH + H(+)</text>
        <dbReference type="Rhea" id="RHEA:24616"/>
        <dbReference type="ChEBI" id="CHEBI:15378"/>
        <dbReference type="ChEBI" id="CHEBI:16469"/>
        <dbReference type="ChEBI" id="CHEBI:17263"/>
        <dbReference type="ChEBI" id="CHEBI:57783"/>
        <dbReference type="ChEBI" id="CHEBI:58349"/>
        <dbReference type="EC" id="1.1.1.62"/>
    </reaction>
    <physiologicalReaction direction="right-to-left" evidence="24">
        <dbReference type="Rhea" id="RHEA:24618"/>
    </physiologicalReaction>
</comment>
<keyword evidence="3" id="KW-0812">Transmembrane</keyword>
<evidence type="ECO:0000256" key="10">
    <source>
        <dbReference type="ARBA" id="ARBA00023098"/>
    </source>
</evidence>
<evidence type="ECO:0000256" key="26">
    <source>
        <dbReference type="ARBA" id="ARBA00063141"/>
    </source>
</evidence>
<evidence type="ECO:0000256" key="28">
    <source>
        <dbReference type="ARBA" id="ARBA00071031"/>
    </source>
</evidence>
<evidence type="ECO:0000256" key="19">
    <source>
        <dbReference type="ARBA" id="ARBA00050673"/>
    </source>
</evidence>
<evidence type="ECO:0000256" key="8">
    <source>
        <dbReference type="ARBA" id="ARBA00023002"/>
    </source>
</evidence>
<keyword evidence="7" id="KW-1133">Transmembrane helix</keyword>
<comment type="pathway">
    <text evidence="17">Steroid biosynthesis; estrogen biosynthesis.</text>
</comment>
<comment type="catalytic activity">
    <reaction evidence="21">
        <text>a 3beta-hydroxysteroid + NADP(+) = a 3-oxosteroid + NADPH + H(+)</text>
        <dbReference type="Rhea" id="RHEA:34787"/>
        <dbReference type="ChEBI" id="CHEBI:15378"/>
        <dbReference type="ChEBI" id="CHEBI:36836"/>
        <dbReference type="ChEBI" id="CHEBI:47788"/>
        <dbReference type="ChEBI" id="CHEBI:57783"/>
        <dbReference type="ChEBI" id="CHEBI:58349"/>
        <dbReference type="EC" id="1.1.1.270"/>
    </reaction>
    <physiologicalReaction direction="right-to-left" evidence="21">
        <dbReference type="Rhea" id="RHEA:34789"/>
    </physiologicalReaction>
</comment>
<proteinExistence type="inferred from homology"/>
<evidence type="ECO:0000256" key="31">
    <source>
        <dbReference type="ARBA" id="ARBA00083156"/>
    </source>
</evidence>
<dbReference type="InterPro" id="IPR036291">
    <property type="entry name" value="NAD(P)-bd_dom_sf"/>
</dbReference>
<comment type="catalytic activity">
    <reaction evidence="25">
        <text>zymosterone + NADPH + H(+) = zymosterol + NADP(+)</text>
        <dbReference type="Rhea" id="RHEA:33459"/>
        <dbReference type="ChEBI" id="CHEBI:15378"/>
        <dbReference type="ChEBI" id="CHEBI:18252"/>
        <dbReference type="ChEBI" id="CHEBI:52386"/>
        <dbReference type="ChEBI" id="CHEBI:57783"/>
        <dbReference type="ChEBI" id="CHEBI:58349"/>
    </reaction>
    <physiologicalReaction direction="left-to-right" evidence="25">
        <dbReference type="Rhea" id="RHEA:33460"/>
    </physiologicalReaction>
</comment>
<dbReference type="RefSeq" id="XP_026511909.1">
    <property type="nucleotide sequence ID" value="XM_026656124.2"/>
</dbReference>
<dbReference type="PANTHER" id="PTHR44442">
    <property type="entry name" value="3-KETO-STEROID REDUCTASE"/>
    <property type="match status" value="1"/>
</dbReference>
<comment type="pathway">
    <text evidence="13">Steroid biosynthesis; zymosterol biosynthesis; zymosterol from lanosterol: step 5/6.</text>
</comment>
<evidence type="ECO:0000256" key="7">
    <source>
        <dbReference type="ARBA" id="ARBA00022989"/>
    </source>
</evidence>
<comment type="catalytic activity">
    <reaction evidence="23">
        <text>4alpha-methyl-5alpha-cholest-8-en-3-one + NADPH + H(+) = 4alpha-methyl-5alpha-cholest-8-en-3beta-ol + NADP(+)</text>
        <dbReference type="Rhea" id="RHEA:46832"/>
        <dbReference type="ChEBI" id="CHEBI:15378"/>
        <dbReference type="ChEBI" id="CHEBI:57783"/>
        <dbReference type="ChEBI" id="CHEBI:58349"/>
        <dbReference type="ChEBI" id="CHEBI:87050"/>
        <dbReference type="ChEBI" id="CHEBI:87051"/>
    </reaction>
    <physiologicalReaction direction="left-to-right" evidence="23">
        <dbReference type="Rhea" id="RHEA:46833"/>
    </physiologicalReaction>
</comment>
<dbReference type="FunFam" id="3.40.50.720:FF:000289">
    <property type="entry name" value="Hydroxysteroid 17-beta dehydrogenase 7"/>
    <property type="match status" value="1"/>
</dbReference>
<keyword evidence="8" id="KW-0560">Oxidoreductase</keyword>
<evidence type="ECO:0000256" key="20">
    <source>
        <dbReference type="ARBA" id="ARBA00051795"/>
    </source>
</evidence>
<dbReference type="AlphaFoldDB" id="A0A674KFV4"/>
<evidence type="ECO:0000256" key="6">
    <source>
        <dbReference type="ARBA" id="ARBA00022955"/>
    </source>
</evidence>
<keyword evidence="4" id="KW-0256">Endoplasmic reticulum</keyword>
<comment type="catalytic activity">
    <reaction evidence="20">
        <text>5alpha-androstane-3beta,17beta-diol + NADP(+) = 17beta-hydroxy-5alpha-androstan-3-one + NADPH + H(+)</text>
        <dbReference type="Rhea" id="RHEA:16297"/>
        <dbReference type="ChEBI" id="CHEBI:15378"/>
        <dbReference type="ChEBI" id="CHEBI:16330"/>
        <dbReference type="ChEBI" id="CHEBI:18329"/>
        <dbReference type="ChEBI" id="CHEBI:57783"/>
        <dbReference type="ChEBI" id="CHEBI:58349"/>
        <dbReference type="EC" id="1.1.1.210"/>
    </reaction>
    <physiologicalReaction direction="right-to-left" evidence="20">
        <dbReference type="Rhea" id="RHEA:16299"/>
    </physiologicalReaction>
</comment>
<evidence type="ECO:0000313" key="33">
    <source>
        <dbReference type="Ensembl" id="ENSTMTP00000010299.1"/>
    </source>
</evidence>
<dbReference type="PRINTS" id="PR00081">
    <property type="entry name" value="GDHRDH"/>
</dbReference>
<evidence type="ECO:0000313" key="34">
    <source>
        <dbReference type="Ensembl" id="ENSTMTP00000030254.1"/>
    </source>
</evidence>
<evidence type="ECO:0000256" key="23">
    <source>
        <dbReference type="ARBA" id="ARBA00052448"/>
    </source>
</evidence>
<evidence type="ECO:0000256" key="17">
    <source>
        <dbReference type="ARBA" id="ARBA00037929"/>
    </source>
</evidence>
<evidence type="ECO:0000256" key="16">
    <source>
        <dbReference type="ARBA" id="ARBA00024072"/>
    </source>
</evidence>
<dbReference type="PANTHER" id="PTHR44442:SF1">
    <property type="entry name" value="3-KETO-STEROID REDUCTASE_17-BETA-HYDROXYSTEROID DEHYDROGENASE 7"/>
    <property type="match status" value="1"/>
</dbReference>
<keyword evidence="6" id="KW-0752">Steroid biosynthesis</keyword>
<evidence type="ECO:0000256" key="32">
    <source>
        <dbReference type="ARBA" id="ARBA00083257"/>
    </source>
</evidence>
<evidence type="ECO:0000256" key="14">
    <source>
        <dbReference type="ARBA" id="ARBA00023593"/>
    </source>
</evidence>
<sequence length="334" mass="37136">MQPVVLVTGASSGIGSALCKRLLREDAGVRLCLACRSMQKAAATKAVLLAAHPAAQVTLVRLDVSSLESVLRAASEIQRRFQRLDYLFLNAGIMPNTHISFKALISGLFSGKAVHMLSTAEGLITQEDCITADGLQAVFETNLFGHFILIRQLEPLLCCLEKPSLLIWTSSSNARKSAFSLTDYQHSKGKEPYSSSKYATDLASVALNKHFNKQGLYSSVVCPGLVMTNLTYGILPSFFWKLLMPIMWIIRFFTKTYTLTPYNGAEAQVWLFKQKPESLDALMKYHSCTSPMGKNYVESRKVDVEEETAEIFYQKLLELEKHVLARLNAPLSPK</sequence>
<evidence type="ECO:0000256" key="3">
    <source>
        <dbReference type="ARBA" id="ARBA00022692"/>
    </source>
</evidence>
<dbReference type="EC" id="1.1.1.210" evidence="27"/>
<evidence type="ECO:0000256" key="13">
    <source>
        <dbReference type="ARBA" id="ARBA00023589"/>
    </source>
</evidence>
<dbReference type="GeneID" id="112117803"/>
<keyword evidence="11" id="KW-0472">Membrane</keyword>
<dbReference type="InterPro" id="IPR052834">
    <property type="entry name" value="3KSR/17beta-HSD"/>
</dbReference>
<evidence type="ECO:0000256" key="15">
    <source>
        <dbReference type="ARBA" id="ARBA00023621"/>
    </source>
</evidence>
<organism evidence="34 35">
    <name type="scientific">Terrapene triunguis</name>
    <name type="common">Three-toed box turtle</name>
    <dbReference type="NCBI Taxonomy" id="2587831"/>
    <lineage>
        <taxon>Eukaryota</taxon>
        <taxon>Metazoa</taxon>
        <taxon>Chordata</taxon>
        <taxon>Craniata</taxon>
        <taxon>Vertebrata</taxon>
        <taxon>Euteleostomi</taxon>
        <taxon>Archelosauria</taxon>
        <taxon>Testudinata</taxon>
        <taxon>Testudines</taxon>
        <taxon>Cryptodira</taxon>
        <taxon>Durocryptodira</taxon>
        <taxon>Testudinoidea</taxon>
        <taxon>Emydidae</taxon>
        <taxon>Terrapene</taxon>
    </lineage>
</organism>
<evidence type="ECO:0000256" key="24">
    <source>
        <dbReference type="ARBA" id="ARBA00052450"/>
    </source>
</evidence>
<keyword evidence="12" id="KW-0325">Glycoprotein</keyword>
<accession>A0A674KFV4</accession>
<evidence type="ECO:0000256" key="5">
    <source>
        <dbReference type="ARBA" id="ARBA00022857"/>
    </source>
</evidence>
<dbReference type="CTD" id="51478"/>
<keyword evidence="2" id="KW-0444">Lipid biosynthesis</keyword>
<comment type="similarity">
    <text evidence="14">Belongs to the short-chain dehydrogenases/reductases (SDR) family. ERG27 subfamily.</text>
</comment>
<evidence type="ECO:0000313" key="35">
    <source>
        <dbReference type="Proteomes" id="UP000472274"/>
    </source>
</evidence>
<dbReference type="GO" id="GO:0000253">
    <property type="term" value="F:3-beta-hydroxysteroid 3-dehydrogenase (NADP+) activity"/>
    <property type="evidence" value="ECO:0007669"/>
    <property type="project" value="UniProtKB-EC"/>
</dbReference>
<evidence type="ECO:0000256" key="21">
    <source>
        <dbReference type="ARBA" id="ARBA00051929"/>
    </source>
</evidence>
<keyword evidence="10" id="KW-0443">Lipid metabolism</keyword>
<comment type="catalytic activity">
    <reaction evidence="22">
        <text>4alpha-methyl-5alpha-cholest-7-en-3beta-ol + NADP(+) = 4alpha-methyl-5alpha-cholest-7-en-3-one + NADPH + H(+)</text>
        <dbReference type="Rhea" id="RHEA:18409"/>
        <dbReference type="ChEBI" id="CHEBI:15378"/>
        <dbReference type="ChEBI" id="CHEBI:16495"/>
        <dbReference type="ChEBI" id="CHEBI:18378"/>
        <dbReference type="ChEBI" id="CHEBI:57783"/>
        <dbReference type="ChEBI" id="CHEBI:58349"/>
        <dbReference type="EC" id="1.1.1.270"/>
    </reaction>
    <physiologicalReaction direction="right-to-left" evidence="22">
        <dbReference type="Rhea" id="RHEA:18411"/>
    </physiologicalReaction>
</comment>
<evidence type="ECO:0000256" key="1">
    <source>
        <dbReference type="ARBA" id="ARBA00004389"/>
    </source>
</evidence>
<dbReference type="GO" id="GO:0047024">
    <property type="term" value="F:5-alpha-androstane-3-beta,17-beta-diol dehydrogenase (NADP+) activity"/>
    <property type="evidence" value="ECO:0007669"/>
    <property type="project" value="UniProtKB-EC"/>
</dbReference>
<evidence type="ECO:0000256" key="25">
    <source>
        <dbReference type="ARBA" id="ARBA00052561"/>
    </source>
</evidence>
<comment type="subunit">
    <text evidence="26">Binds to the short form of prolactin receptor.</text>
</comment>
<evidence type="ECO:0000256" key="12">
    <source>
        <dbReference type="ARBA" id="ARBA00023180"/>
    </source>
</evidence>
<dbReference type="GO" id="GO:0006703">
    <property type="term" value="P:estrogen biosynthetic process"/>
    <property type="evidence" value="ECO:0007669"/>
    <property type="project" value="UniProtKB-ARBA"/>
</dbReference>
<keyword evidence="9" id="KW-0520">NAD</keyword>
<keyword evidence="5" id="KW-0521">NADP</keyword>
<dbReference type="Gene3D" id="3.40.50.720">
    <property type="entry name" value="NAD(P)-binding Rossmann-like Domain"/>
    <property type="match status" value="1"/>
</dbReference>
<dbReference type="EC" id="1.1.1.270" evidence="15"/>
<dbReference type="Ensembl" id="ENSTMTT00000031358.1">
    <property type="protein sequence ID" value="ENSTMTP00000030254.1"/>
    <property type="gene ID" value="ENSTMTG00000021835.1"/>
</dbReference>
<keyword evidence="35" id="KW-1185">Reference proteome</keyword>
<dbReference type="Ensembl" id="ENSTMTT00000010647.1">
    <property type="protein sequence ID" value="ENSTMTP00000010299.1"/>
    <property type="gene ID" value="ENSTMTG00000007504.1"/>
</dbReference>
<evidence type="ECO:0000256" key="29">
    <source>
        <dbReference type="ARBA" id="ARBA00077091"/>
    </source>
</evidence>
<comment type="catalytic activity">
    <reaction evidence="18">
        <text>3-dehydro-4alpha-methylzymosterol + NADPH + H(+) = 4alpha-methylzymosterol + NADP(+)</text>
        <dbReference type="Rhea" id="RHEA:36379"/>
        <dbReference type="ChEBI" id="CHEBI:1949"/>
        <dbReference type="ChEBI" id="CHEBI:15378"/>
        <dbReference type="ChEBI" id="CHEBI:57783"/>
        <dbReference type="ChEBI" id="CHEBI:58349"/>
        <dbReference type="ChEBI" id="CHEBI:136486"/>
        <dbReference type="EC" id="1.1.1.270"/>
    </reaction>
    <physiologicalReaction direction="left-to-right" evidence="18">
        <dbReference type="Rhea" id="RHEA:36380"/>
    </physiologicalReaction>
</comment>
<dbReference type="EC" id="1.1.1.62" evidence="16"/>
<dbReference type="GO" id="GO:0006695">
    <property type="term" value="P:cholesterol biosynthetic process"/>
    <property type="evidence" value="ECO:0007669"/>
    <property type="project" value="TreeGrafter"/>
</dbReference>
<evidence type="ECO:0000256" key="9">
    <source>
        <dbReference type="ARBA" id="ARBA00023027"/>
    </source>
</evidence>
<dbReference type="GO" id="GO:0005789">
    <property type="term" value="C:endoplasmic reticulum membrane"/>
    <property type="evidence" value="ECO:0007669"/>
    <property type="project" value="UniProtKB-SubCell"/>
</dbReference>
<reference evidence="34" key="1">
    <citation type="submission" date="2025-05" db="UniProtKB">
        <authorList>
            <consortium name="Ensembl"/>
        </authorList>
    </citation>
    <scope>IDENTIFICATION</scope>
</reference>
<evidence type="ECO:0000256" key="4">
    <source>
        <dbReference type="ARBA" id="ARBA00022824"/>
    </source>
</evidence>
<evidence type="ECO:0000256" key="30">
    <source>
        <dbReference type="ARBA" id="ARBA00081545"/>
    </source>
</evidence>
<evidence type="ECO:0000256" key="2">
    <source>
        <dbReference type="ARBA" id="ARBA00022516"/>
    </source>
</evidence>
<evidence type="ECO:0000256" key="22">
    <source>
        <dbReference type="ARBA" id="ARBA00052439"/>
    </source>
</evidence>